<evidence type="ECO:0000256" key="3">
    <source>
        <dbReference type="ARBA" id="ARBA00023002"/>
    </source>
</evidence>
<keyword evidence="8" id="KW-1185">Reference proteome</keyword>
<dbReference type="GO" id="GO:0051213">
    <property type="term" value="F:dioxygenase activity"/>
    <property type="evidence" value="ECO:0007669"/>
    <property type="project" value="UniProtKB-KW"/>
</dbReference>
<sequence length="405" mass="45382">MLKVELEPFNDNHFNMLHPMLHAAHSRKTNSLPQHLDQVPAMALDLADLDAHEQPPDNLRAQWKHFSRLDASALLHHDALADARSSSSAFITAGCISRAQVADAYSALCPSLASLASRNVPMLFHPLLPDLFIIPDLVAQPVQSVLLDRLLHHHLSHPAHQTNLHLHYRIPYPPSGASFFSLPPAEPFAPLDATVHKPLSAKQVLNRRLHWLTLGGQYDWTRRIYPEQQQQPQFPRDIARFLAALFPETAAQAAIVNLYSPGDTMMMHRDVSERSSRGLVSLSLGCDGLFMIAPSSPPCTCPNNAPTPPSPRQDAITPGDKNECNCQTPRETKKVPDYLLLRLRSGDAIYMTGQSRYAWHGVPKVLKDTCPQELADWPACHGQYAEWKGWLRNKRVNLNVRQMQD</sequence>
<dbReference type="PANTHER" id="PTHR16557:SF2">
    <property type="entry name" value="NUCLEIC ACID DIOXYGENASE ALKBH1"/>
    <property type="match status" value="1"/>
</dbReference>
<feature type="binding site" evidence="5">
    <location>
        <position position="270"/>
    </location>
    <ligand>
        <name>Fe cation</name>
        <dbReference type="ChEBI" id="CHEBI:24875"/>
        <note>catalytic</note>
    </ligand>
</feature>
<keyword evidence="1 5" id="KW-0479">Metal-binding</keyword>
<dbReference type="InterPro" id="IPR005123">
    <property type="entry name" value="Oxoglu/Fe-dep_dioxygenase_dom"/>
</dbReference>
<evidence type="ECO:0000259" key="6">
    <source>
        <dbReference type="PROSITE" id="PS51471"/>
    </source>
</evidence>
<name>A0A2C5ZJS3_9HYPO</name>
<evidence type="ECO:0000256" key="1">
    <source>
        <dbReference type="ARBA" id="ARBA00022723"/>
    </source>
</evidence>
<feature type="binding site" evidence="5">
    <location>
        <position position="360"/>
    </location>
    <ligand>
        <name>Fe cation</name>
        <dbReference type="ChEBI" id="CHEBI:24875"/>
        <note>catalytic</note>
    </ligand>
</feature>
<evidence type="ECO:0000313" key="8">
    <source>
        <dbReference type="Proteomes" id="UP000224854"/>
    </source>
</evidence>
<dbReference type="OrthoDB" id="6614653at2759"/>
<comment type="cofactor">
    <cofactor evidence="5">
        <name>Fe(2+)</name>
        <dbReference type="ChEBI" id="CHEBI:29033"/>
    </cofactor>
    <text evidence="5">Binds 1 Fe(2+) ion per subunit.</text>
</comment>
<evidence type="ECO:0000256" key="5">
    <source>
        <dbReference type="PIRSR" id="PIRSR604574-2"/>
    </source>
</evidence>
<accession>A0A2C5ZJS3</accession>
<organism evidence="7 8">
    <name type="scientific">Ophiocordyceps australis</name>
    <dbReference type="NCBI Taxonomy" id="1399860"/>
    <lineage>
        <taxon>Eukaryota</taxon>
        <taxon>Fungi</taxon>
        <taxon>Dikarya</taxon>
        <taxon>Ascomycota</taxon>
        <taxon>Pezizomycotina</taxon>
        <taxon>Sordariomycetes</taxon>
        <taxon>Hypocreomycetidae</taxon>
        <taxon>Hypocreales</taxon>
        <taxon>Ophiocordycipitaceae</taxon>
        <taxon>Ophiocordyceps</taxon>
    </lineage>
</organism>
<dbReference type="SUPFAM" id="SSF51197">
    <property type="entry name" value="Clavaminate synthase-like"/>
    <property type="match status" value="1"/>
</dbReference>
<dbReference type="EMBL" id="NJEU01000166">
    <property type="protein sequence ID" value="PHH80060.1"/>
    <property type="molecule type" value="Genomic_DNA"/>
</dbReference>
<dbReference type="GO" id="GO:0046872">
    <property type="term" value="F:metal ion binding"/>
    <property type="evidence" value="ECO:0007669"/>
    <property type="project" value="UniProtKB-KW"/>
</dbReference>
<comment type="caution">
    <text evidence="7">The sequence shown here is derived from an EMBL/GenBank/DDBJ whole genome shotgun (WGS) entry which is preliminary data.</text>
</comment>
<dbReference type="Pfam" id="PF13532">
    <property type="entry name" value="2OG-FeII_Oxy_2"/>
    <property type="match status" value="1"/>
</dbReference>
<dbReference type="PANTHER" id="PTHR16557">
    <property type="entry name" value="ALKYLATED DNA REPAIR PROTEIN ALKB-RELATED"/>
    <property type="match status" value="1"/>
</dbReference>
<evidence type="ECO:0000313" key="7">
    <source>
        <dbReference type="EMBL" id="PHH80060.1"/>
    </source>
</evidence>
<dbReference type="Proteomes" id="UP000224854">
    <property type="component" value="Unassembled WGS sequence"/>
</dbReference>
<keyword evidence="3" id="KW-0560">Oxidoreductase</keyword>
<dbReference type="InterPro" id="IPR027450">
    <property type="entry name" value="AlkB-like"/>
</dbReference>
<proteinExistence type="predicted"/>
<reference evidence="7 8" key="1">
    <citation type="submission" date="2017-06" db="EMBL/GenBank/DDBJ databases">
        <title>Ant-infecting Ophiocordyceps genomes reveal a high diversity of potential behavioral manipulation genes and a possible major role for enterotoxins.</title>
        <authorList>
            <person name="De Bekker C."/>
            <person name="Evans H.C."/>
            <person name="Brachmann A."/>
            <person name="Hughes D.P."/>
        </authorList>
    </citation>
    <scope>NUCLEOTIDE SEQUENCE [LARGE SCALE GENOMIC DNA]</scope>
    <source>
        <strain evidence="7 8">1348a</strain>
    </source>
</reference>
<dbReference type="InterPro" id="IPR037151">
    <property type="entry name" value="AlkB-like_sf"/>
</dbReference>
<dbReference type="InterPro" id="IPR004574">
    <property type="entry name" value="Alkb"/>
</dbReference>
<feature type="domain" description="Fe2OG dioxygenase" evidence="6">
    <location>
        <begin position="249"/>
        <end position="404"/>
    </location>
</feature>
<evidence type="ECO:0000256" key="2">
    <source>
        <dbReference type="ARBA" id="ARBA00022964"/>
    </source>
</evidence>
<evidence type="ECO:0000256" key="4">
    <source>
        <dbReference type="ARBA" id="ARBA00023004"/>
    </source>
</evidence>
<dbReference type="GO" id="GO:0005634">
    <property type="term" value="C:nucleus"/>
    <property type="evidence" value="ECO:0007669"/>
    <property type="project" value="TreeGrafter"/>
</dbReference>
<dbReference type="Gene3D" id="2.60.120.590">
    <property type="entry name" value="Alpha-ketoglutarate-dependent dioxygenase AlkB-like"/>
    <property type="match status" value="1"/>
</dbReference>
<dbReference type="PROSITE" id="PS51471">
    <property type="entry name" value="FE2OG_OXY"/>
    <property type="match status" value="1"/>
</dbReference>
<keyword evidence="2" id="KW-0223">Dioxygenase</keyword>
<gene>
    <name evidence="7" type="ORF">CDD82_1992</name>
</gene>
<protein>
    <recommendedName>
        <fullName evidence="6">Fe2OG dioxygenase domain-containing protein</fullName>
    </recommendedName>
</protein>
<keyword evidence="4 5" id="KW-0408">Iron</keyword>
<dbReference type="GO" id="GO:0005737">
    <property type="term" value="C:cytoplasm"/>
    <property type="evidence" value="ECO:0007669"/>
    <property type="project" value="TreeGrafter"/>
</dbReference>
<feature type="binding site" evidence="5">
    <location>
        <position position="268"/>
    </location>
    <ligand>
        <name>Fe cation</name>
        <dbReference type="ChEBI" id="CHEBI:24875"/>
        <note>catalytic</note>
    </ligand>
</feature>
<dbReference type="AlphaFoldDB" id="A0A2C5ZJS3"/>